<name>A0A5Q4BRX8_9PEZI</name>
<protein>
    <submittedName>
        <fullName evidence="3">Uncharacterized protein</fullName>
    </submittedName>
</protein>
<evidence type="ECO:0000256" key="2">
    <source>
        <dbReference type="SAM" id="SignalP"/>
    </source>
</evidence>
<dbReference type="PANTHER" id="PTHR34587:SF2">
    <property type="entry name" value="G-PROTEIN COUPLED RECEPTORS FAMILY 1 PROFILE DOMAIN-CONTAINING PROTEIN"/>
    <property type="match status" value="1"/>
</dbReference>
<dbReference type="OrthoDB" id="2336871at2759"/>
<keyword evidence="2" id="KW-0732">Signal</keyword>
<sequence length="301" mass="30948">MIYPLALTTILAATATLTHGLTVPGSSSTGGGFGLGVLPRQQKQAKSSCLNSNLIQSASALTGQEPGTDGIKAGQAKSETDPNNFINICEGQPITNGKQIVTGSCSGVPQGRIPAQKNMISAIITNPQPGTTVEAGKTFNVSVQTTHLKAGVFVNPTTNYYTAPQNLDSSGDIIGHCHVTIQDIGSLKSTTPPDPTKFAFFKGIDNDGNGKGLLQAVVDGGLPAGTYRVCTMIAAANHQPVIMPVAQRGAQDDCTKFEVTGAGGGATKNADAAKVAGEETATKPQKSRDATKKKEKKKGGN</sequence>
<comment type="caution">
    <text evidence="3">The sequence shown here is derived from an EMBL/GenBank/DDBJ whole genome shotgun (WGS) entry which is preliminary data.</text>
</comment>
<organism evidence="3 4">
    <name type="scientific">Colletotrichum shisoi</name>
    <dbReference type="NCBI Taxonomy" id="2078593"/>
    <lineage>
        <taxon>Eukaryota</taxon>
        <taxon>Fungi</taxon>
        <taxon>Dikarya</taxon>
        <taxon>Ascomycota</taxon>
        <taxon>Pezizomycotina</taxon>
        <taxon>Sordariomycetes</taxon>
        <taxon>Hypocreomycetidae</taxon>
        <taxon>Glomerellales</taxon>
        <taxon>Glomerellaceae</taxon>
        <taxon>Colletotrichum</taxon>
        <taxon>Colletotrichum destructivum species complex</taxon>
    </lineage>
</organism>
<gene>
    <name evidence="3" type="ORF">CSHISOI_05437</name>
</gene>
<evidence type="ECO:0000256" key="1">
    <source>
        <dbReference type="SAM" id="MobiDB-lite"/>
    </source>
</evidence>
<feature type="compositionally biased region" description="Basic and acidic residues" evidence="1">
    <location>
        <begin position="276"/>
        <end position="292"/>
    </location>
</feature>
<proteinExistence type="predicted"/>
<feature type="region of interest" description="Disordered" evidence="1">
    <location>
        <begin position="260"/>
        <end position="301"/>
    </location>
</feature>
<dbReference type="AlphaFoldDB" id="A0A5Q4BRX8"/>
<feature type="chain" id="PRO_5024999292" evidence="2">
    <location>
        <begin position="21"/>
        <end position="301"/>
    </location>
</feature>
<dbReference type="InterPro" id="IPR053216">
    <property type="entry name" value="Appressorial_penetr-assoc"/>
</dbReference>
<reference evidence="3 4" key="1">
    <citation type="journal article" date="2019" name="Sci. Rep.">
        <title>Colletotrichum shisoi sp. nov., an anthracnose pathogen of Perilla frutescens in Japan: molecular phylogenetic, morphological and genomic evidence.</title>
        <authorList>
            <person name="Gan P."/>
            <person name="Tsushima A."/>
            <person name="Hiroyama R."/>
            <person name="Narusaka M."/>
            <person name="Takano Y."/>
            <person name="Narusaka Y."/>
            <person name="Kawaradani M."/>
            <person name="Damm U."/>
            <person name="Shirasu K."/>
        </authorList>
    </citation>
    <scope>NUCLEOTIDE SEQUENCE [LARGE SCALE GENOMIC DNA]</scope>
    <source>
        <strain evidence="3 4">PG-2018a</strain>
    </source>
</reference>
<evidence type="ECO:0000313" key="4">
    <source>
        <dbReference type="Proteomes" id="UP000326340"/>
    </source>
</evidence>
<accession>A0A5Q4BRX8</accession>
<dbReference type="PANTHER" id="PTHR34587">
    <property type="entry name" value="VWFA DOMAIN-CONTAINING PROTEIN"/>
    <property type="match status" value="1"/>
</dbReference>
<dbReference type="Proteomes" id="UP000326340">
    <property type="component" value="Unassembled WGS sequence"/>
</dbReference>
<evidence type="ECO:0000313" key="3">
    <source>
        <dbReference type="EMBL" id="TQN69783.1"/>
    </source>
</evidence>
<keyword evidence="4" id="KW-1185">Reference proteome</keyword>
<dbReference type="EMBL" id="PUHP01000470">
    <property type="protein sequence ID" value="TQN69783.1"/>
    <property type="molecule type" value="Genomic_DNA"/>
</dbReference>
<feature type="signal peptide" evidence="2">
    <location>
        <begin position="1"/>
        <end position="20"/>
    </location>
</feature>